<keyword evidence="1" id="KW-0812">Transmembrane</keyword>
<evidence type="ECO:0008006" key="4">
    <source>
        <dbReference type="Google" id="ProtNLM"/>
    </source>
</evidence>
<protein>
    <recommendedName>
        <fullName evidence="4">DUF2846 domain-containing protein</fullName>
    </recommendedName>
</protein>
<keyword evidence="1" id="KW-0472">Membrane</keyword>
<accession>A0ABV6Z2D4</accession>
<name>A0ABV6Z2D4_UNCC1</name>
<dbReference type="EMBL" id="JBHPBY010000320">
    <property type="protein sequence ID" value="MFC1852496.1"/>
    <property type="molecule type" value="Genomic_DNA"/>
</dbReference>
<dbReference type="PROSITE" id="PS51257">
    <property type="entry name" value="PROKAR_LIPOPROTEIN"/>
    <property type="match status" value="1"/>
</dbReference>
<gene>
    <name evidence="2" type="ORF">ACFL27_20050</name>
</gene>
<dbReference type="Proteomes" id="UP001594351">
    <property type="component" value="Unassembled WGS sequence"/>
</dbReference>
<comment type="caution">
    <text evidence="2">The sequence shown here is derived from an EMBL/GenBank/DDBJ whole genome shotgun (WGS) entry which is preliminary data.</text>
</comment>
<proteinExistence type="predicted"/>
<keyword evidence="1" id="KW-1133">Transmembrane helix</keyword>
<evidence type="ECO:0000313" key="2">
    <source>
        <dbReference type="EMBL" id="MFC1852496.1"/>
    </source>
</evidence>
<keyword evidence="3" id="KW-1185">Reference proteome</keyword>
<feature type="transmembrane region" description="Helical" evidence="1">
    <location>
        <begin position="6"/>
        <end position="23"/>
    </location>
</feature>
<evidence type="ECO:0000313" key="3">
    <source>
        <dbReference type="Proteomes" id="UP001594351"/>
    </source>
</evidence>
<evidence type="ECO:0000256" key="1">
    <source>
        <dbReference type="SAM" id="Phobius"/>
    </source>
</evidence>
<sequence length="139" mass="15484">MIVKTFLIIMLIIISFLIGFACAPHPPLKFDPLTVKGFEYGTEQGSFIINKETVKVKRVFLPSGLKFIQEPDGTIHLFVRKGEAETLTAIKANQASSNYSLNVRIYNFFQQAYSIRTQLVSSITGLFGSSEPPPEEAPQ</sequence>
<organism evidence="2 3">
    <name type="scientific">candidate division CSSED10-310 bacterium</name>
    <dbReference type="NCBI Taxonomy" id="2855610"/>
    <lineage>
        <taxon>Bacteria</taxon>
        <taxon>Bacteria division CSSED10-310</taxon>
    </lineage>
</organism>
<reference evidence="2 3" key="1">
    <citation type="submission" date="2024-09" db="EMBL/GenBank/DDBJ databases">
        <title>Laminarin stimulates single cell rates of sulfate reduction while oxygen inhibits transcriptomic activity in coastal marine sediment.</title>
        <authorList>
            <person name="Lindsay M."/>
            <person name="Orcutt B."/>
            <person name="Emerson D."/>
            <person name="Stepanauskas R."/>
            <person name="D'Angelo T."/>
        </authorList>
    </citation>
    <scope>NUCLEOTIDE SEQUENCE [LARGE SCALE GENOMIC DNA]</scope>
    <source>
        <strain evidence="2">SAG AM-311-K15</strain>
    </source>
</reference>